<keyword evidence="3" id="KW-1185">Reference proteome</keyword>
<dbReference type="RefSeq" id="WP_163805916.1">
    <property type="nucleotide sequence ID" value="NZ_AP022620.1"/>
</dbReference>
<evidence type="ECO:0000313" key="2">
    <source>
        <dbReference type="EMBL" id="BBZ78823.1"/>
    </source>
</evidence>
<proteinExistence type="predicted"/>
<accession>A0A6N4WEK3</accession>
<organism evidence="2 3">
    <name type="scientific">Mycolicibacterium anyangense</name>
    <dbReference type="NCBI Taxonomy" id="1431246"/>
    <lineage>
        <taxon>Bacteria</taxon>
        <taxon>Bacillati</taxon>
        <taxon>Actinomycetota</taxon>
        <taxon>Actinomycetes</taxon>
        <taxon>Mycobacteriales</taxon>
        <taxon>Mycobacteriaceae</taxon>
        <taxon>Mycolicibacterium</taxon>
    </lineage>
</organism>
<feature type="signal peptide" evidence="1">
    <location>
        <begin position="1"/>
        <end position="22"/>
    </location>
</feature>
<sequence>MKRVGWVLAALIGVAPAGVAHADDLYQFQSPSGSSAESGITCTDSSSGHFFRLSRQSYELH</sequence>
<protein>
    <submittedName>
        <fullName evidence="2">Uncharacterized protein</fullName>
    </submittedName>
</protein>
<evidence type="ECO:0000313" key="3">
    <source>
        <dbReference type="Proteomes" id="UP000467249"/>
    </source>
</evidence>
<keyword evidence="1" id="KW-0732">Signal</keyword>
<gene>
    <name evidence="2" type="ORF">MANY_41600</name>
</gene>
<reference evidence="2 3" key="1">
    <citation type="journal article" date="2019" name="Emerg. Microbes Infect.">
        <title>Comprehensive subspecies identification of 175 nontuberculous mycobacteria species based on 7547 genomic profiles.</title>
        <authorList>
            <person name="Matsumoto Y."/>
            <person name="Kinjo T."/>
            <person name="Motooka D."/>
            <person name="Nabeya D."/>
            <person name="Jung N."/>
            <person name="Uechi K."/>
            <person name="Horii T."/>
            <person name="Iida T."/>
            <person name="Fujita J."/>
            <person name="Nakamura S."/>
        </authorList>
    </citation>
    <scope>NUCLEOTIDE SEQUENCE [LARGE SCALE GENOMIC DNA]</scope>
    <source>
        <strain evidence="2 3">JCM 30275</strain>
    </source>
</reference>
<evidence type="ECO:0000256" key="1">
    <source>
        <dbReference type="SAM" id="SignalP"/>
    </source>
</evidence>
<feature type="chain" id="PRO_5026848220" evidence="1">
    <location>
        <begin position="23"/>
        <end position="61"/>
    </location>
</feature>
<dbReference type="EMBL" id="AP022620">
    <property type="protein sequence ID" value="BBZ78823.1"/>
    <property type="molecule type" value="Genomic_DNA"/>
</dbReference>
<name>A0A6N4WEK3_9MYCO</name>
<dbReference type="AlphaFoldDB" id="A0A6N4WEK3"/>
<dbReference type="KEGG" id="many:MANY_41600"/>
<dbReference type="Proteomes" id="UP000467249">
    <property type="component" value="Chromosome"/>
</dbReference>